<evidence type="ECO:0000313" key="1">
    <source>
        <dbReference type="EMBL" id="PNQ74672.1"/>
    </source>
</evidence>
<proteinExistence type="predicted"/>
<name>A0A2K1E311_9FLAO</name>
<dbReference type="Proteomes" id="UP000236641">
    <property type="component" value="Unassembled WGS sequence"/>
</dbReference>
<protein>
    <submittedName>
        <fullName evidence="1">Uncharacterized protein</fullName>
    </submittedName>
</protein>
<organism evidence="1 2">
    <name type="scientific">Hanstruepera neustonica</name>
    <dbReference type="NCBI Taxonomy" id="1445657"/>
    <lineage>
        <taxon>Bacteria</taxon>
        <taxon>Pseudomonadati</taxon>
        <taxon>Bacteroidota</taxon>
        <taxon>Flavobacteriia</taxon>
        <taxon>Flavobacteriales</taxon>
        <taxon>Flavobacteriaceae</taxon>
        <taxon>Hanstruepera</taxon>
    </lineage>
</organism>
<accession>A0A2K1E311</accession>
<sequence>MKPLKSYLMFVLSALVLLTSCRKEELERIESPPENTLVPNSNVANLMKFTALNDGSNDNILDYANCFNIQLPVTVTVNGQELVINNDSDLNIVEIIFEESDTDVDTIFFSYPITITLTDFTEVIINDYSELSNYASNCNGENIIDDDIECLDFIYPIGASVFNTNNELINTVSLQNDYELYEFIENIDSNDIVAIAFPISMVLFDGTQITVNNLMELESTINTFSDSCDEDDDYDYNDDDCNGCTTNQLEDILINCSNWIVDKLERNGDDFDDTYNGYVFNFLSDGTITSVYNSNNYYGTWSTEGSGNEITVIIDIPTLPLCNNNWGLHEIQDSSGETKVDLRVGDDDRLRYESTCN</sequence>
<evidence type="ECO:0000313" key="2">
    <source>
        <dbReference type="Proteomes" id="UP000236641"/>
    </source>
</evidence>
<dbReference type="OrthoDB" id="832379at2"/>
<dbReference type="AlphaFoldDB" id="A0A2K1E311"/>
<gene>
    <name evidence="1" type="ORF">C1T31_00570</name>
</gene>
<comment type="caution">
    <text evidence="1">The sequence shown here is derived from an EMBL/GenBank/DDBJ whole genome shotgun (WGS) entry which is preliminary data.</text>
</comment>
<dbReference type="PROSITE" id="PS51257">
    <property type="entry name" value="PROKAR_LIPOPROTEIN"/>
    <property type="match status" value="1"/>
</dbReference>
<keyword evidence="2" id="KW-1185">Reference proteome</keyword>
<reference evidence="1 2" key="1">
    <citation type="submission" date="2018-01" db="EMBL/GenBank/DDBJ databases">
        <title>The draft genome of Hanstruepera neustonica JCM19743.</title>
        <authorList>
            <person name="He R.-H."/>
            <person name="Du Z.-J."/>
        </authorList>
    </citation>
    <scope>NUCLEOTIDE SEQUENCE [LARGE SCALE GENOMIC DNA]</scope>
    <source>
        <strain evidence="1 2">JCM19743</strain>
    </source>
</reference>
<dbReference type="EMBL" id="POWF01000001">
    <property type="protein sequence ID" value="PNQ74672.1"/>
    <property type="molecule type" value="Genomic_DNA"/>
</dbReference>